<dbReference type="AlphaFoldDB" id="A0A9W4T2Y0"/>
<gene>
    <name evidence="1" type="ORF">FWILDA_LOCUS14850</name>
</gene>
<reference evidence="1" key="1">
    <citation type="submission" date="2022-08" db="EMBL/GenBank/DDBJ databases">
        <authorList>
            <person name="Kallberg Y."/>
            <person name="Tangrot J."/>
            <person name="Rosling A."/>
        </authorList>
    </citation>
    <scope>NUCLEOTIDE SEQUENCE</scope>
    <source>
        <strain evidence="1">Wild A</strain>
    </source>
</reference>
<name>A0A9W4T2Y0_9GLOM</name>
<organism evidence="1 2">
    <name type="scientific">Funneliformis geosporum</name>
    <dbReference type="NCBI Taxonomy" id="1117311"/>
    <lineage>
        <taxon>Eukaryota</taxon>
        <taxon>Fungi</taxon>
        <taxon>Fungi incertae sedis</taxon>
        <taxon>Mucoromycota</taxon>
        <taxon>Glomeromycotina</taxon>
        <taxon>Glomeromycetes</taxon>
        <taxon>Glomerales</taxon>
        <taxon>Glomeraceae</taxon>
        <taxon>Funneliformis</taxon>
    </lineage>
</organism>
<dbReference type="Proteomes" id="UP001153678">
    <property type="component" value="Unassembled WGS sequence"/>
</dbReference>
<comment type="caution">
    <text evidence="1">The sequence shown here is derived from an EMBL/GenBank/DDBJ whole genome shotgun (WGS) entry which is preliminary data.</text>
</comment>
<evidence type="ECO:0000313" key="2">
    <source>
        <dbReference type="Proteomes" id="UP001153678"/>
    </source>
</evidence>
<keyword evidence="2" id="KW-1185">Reference proteome</keyword>
<accession>A0A9W4T2Y0</accession>
<protein>
    <submittedName>
        <fullName evidence="1">14921_t:CDS:1</fullName>
    </submittedName>
</protein>
<evidence type="ECO:0000313" key="1">
    <source>
        <dbReference type="EMBL" id="CAI2190988.1"/>
    </source>
</evidence>
<dbReference type="EMBL" id="CAMKVN010007004">
    <property type="protein sequence ID" value="CAI2190988.1"/>
    <property type="molecule type" value="Genomic_DNA"/>
</dbReference>
<sequence length="242" mass="28397">MVRVFSIIKITNVLVRNVLPTNYPLYFQSDYQVLRILEQIEQLLRPTIAIFAFPPLVKRSASTKTPRIKFVWLAEKREIFLINPDSPDDCSYAETKIFQEIKEVNQVIEKTEEILIEKFAQNLDNYYITKEICKEENYNPNCLKSFNKELKSKDPNTFFDNLHKFIYFLVHGRNKDLTEKMHNNRAENSIFCGSEKDILIIAEPETYRFIKQNDTNDFLKNLVGDIICANLENGVKLIMVAK</sequence>
<proteinExistence type="predicted"/>